<name>A0A9W3AYJ8_BIOGL</name>
<proteinExistence type="inferred from homology"/>
<dbReference type="RefSeq" id="XP_055892297.1">
    <property type="nucleotide sequence ID" value="XM_056036322.1"/>
</dbReference>
<dbReference type="InterPro" id="IPR000594">
    <property type="entry name" value="ThiF_NAD_FAD-bd"/>
</dbReference>
<dbReference type="PANTHER" id="PTHR10953:SF29">
    <property type="entry name" value="NEDD8-ACTIVATING ENZYME E1 REGULATORY SUBUNIT"/>
    <property type="match status" value="1"/>
</dbReference>
<dbReference type="InterPro" id="IPR035985">
    <property type="entry name" value="Ubiquitin-activating_enz"/>
</dbReference>
<dbReference type="Pfam" id="PF00899">
    <property type="entry name" value="ThiF"/>
    <property type="match status" value="1"/>
</dbReference>
<dbReference type="GO" id="GO:0005737">
    <property type="term" value="C:cytoplasm"/>
    <property type="evidence" value="ECO:0007669"/>
    <property type="project" value="TreeGrafter"/>
</dbReference>
<dbReference type="Gene3D" id="3.40.50.720">
    <property type="entry name" value="NAD(P)-binding Rossmann-like Domain"/>
    <property type="match status" value="2"/>
</dbReference>
<dbReference type="FunFam" id="3.40.50.720:FF:000187">
    <property type="entry name" value="NEDD8-activating enzyme E1 regulatory subunit"/>
    <property type="match status" value="1"/>
</dbReference>
<evidence type="ECO:0000256" key="2">
    <source>
        <dbReference type="ARBA" id="ARBA00006868"/>
    </source>
</evidence>
<dbReference type="AlphaFoldDB" id="A0A9W3AYJ8"/>
<feature type="domain" description="THIF-type NAD/FAD binding fold" evidence="6">
    <location>
        <begin position="30"/>
        <end position="550"/>
    </location>
</feature>
<dbReference type="GeneID" id="106078724"/>
<comment type="pathway">
    <text evidence="1 5">Protein modification; protein neddylation.</text>
</comment>
<evidence type="ECO:0000259" key="6">
    <source>
        <dbReference type="Pfam" id="PF00899"/>
    </source>
</evidence>
<keyword evidence="4 5" id="KW-0833">Ubl conjugation pathway</keyword>
<organism evidence="7 8">
    <name type="scientific">Biomphalaria glabrata</name>
    <name type="common">Bloodfluke planorb</name>
    <name type="synonym">Freshwater snail</name>
    <dbReference type="NCBI Taxonomy" id="6526"/>
    <lineage>
        <taxon>Eukaryota</taxon>
        <taxon>Metazoa</taxon>
        <taxon>Spiralia</taxon>
        <taxon>Lophotrochozoa</taxon>
        <taxon>Mollusca</taxon>
        <taxon>Gastropoda</taxon>
        <taxon>Heterobranchia</taxon>
        <taxon>Euthyneura</taxon>
        <taxon>Panpulmonata</taxon>
        <taxon>Hygrophila</taxon>
        <taxon>Lymnaeoidea</taxon>
        <taxon>Planorbidae</taxon>
        <taxon>Biomphalaria</taxon>
    </lineage>
</organism>
<dbReference type="PANTHER" id="PTHR10953">
    <property type="entry name" value="UBIQUITIN-ACTIVATING ENZYME E1"/>
    <property type="match status" value="1"/>
</dbReference>
<dbReference type="GO" id="GO:0045116">
    <property type="term" value="P:protein neddylation"/>
    <property type="evidence" value="ECO:0007669"/>
    <property type="project" value="UniProtKB-UniRule"/>
</dbReference>
<dbReference type="PIRSF" id="PIRSF039099">
    <property type="entry name" value="APP-BP1"/>
    <property type="match status" value="1"/>
</dbReference>
<evidence type="ECO:0000313" key="7">
    <source>
        <dbReference type="Proteomes" id="UP001165740"/>
    </source>
</evidence>
<evidence type="ECO:0000256" key="5">
    <source>
        <dbReference type="PIRNR" id="PIRNR039099"/>
    </source>
</evidence>
<protein>
    <recommendedName>
        <fullName evidence="3 5">NEDD8-activating enzyme E1 regulatory subunit</fullName>
    </recommendedName>
</protein>
<gene>
    <name evidence="8" type="primary">LOC106078724</name>
</gene>
<evidence type="ECO:0000256" key="3">
    <source>
        <dbReference type="ARBA" id="ARBA00015407"/>
    </source>
</evidence>
<evidence type="ECO:0000313" key="8">
    <source>
        <dbReference type="RefSeq" id="XP_055892297.1"/>
    </source>
</evidence>
<evidence type="ECO:0000256" key="4">
    <source>
        <dbReference type="ARBA" id="ARBA00022786"/>
    </source>
</evidence>
<keyword evidence="7" id="KW-1185">Reference proteome</keyword>
<dbReference type="Proteomes" id="UP001165740">
    <property type="component" value="Chromosome 7"/>
</dbReference>
<reference evidence="8" key="1">
    <citation type="submission" date="2025-08" db="UniProtKB">
        <authorList>
            <consortium name="RefSeq"/>
        </authorList>
    </citation>
    <scope>IDENTIFICATION</scope>
</reference>
<accession>A0A9W3AYJ8</accession>
<sequence length="557" mass="62625">MRRTKGPVLIVYKMAATLNKGTGLDKNNKYDRQLRLWGDHGQAALESSRVCLINASATGTEILKNLVLPGIGSFTIVDSCKVKGEDVGINFFLTVDSIGKSRAQVATELLSELNEDVAGDFLEEDVDDLLEKNPSFFSTFTTVIATQLPEKTLLHLGKVLWERNIPLIVCRCYGFIGYLRMVIKEHTIVESHPDNTHEDLRLDRPFKGLHEFCDSLDLNSMNKKDHSHTPWLVLLYKYLDIWKNMNGGKIPSTYKEKTALKELIKEGVRRNAEGVPDDEENFEEAIRSVNSSLHATAVPAEIQALFEDPCCLNLNTDSKNFWVMVRALKEFTENEGQGLLPLRGSIPDMTSDSERYIQLQTVYRDQAEIDATAVAGHVHALLHNIGRPGTLSDSEIRTFCRNAAFLTVLRCRSLEEEYTTETANLEELGQHILEEEEDANSDSDDTVLYILLRAADRFFTEYNRYPSYFDDTLDADIPKLKACLSKLLHDWGLTAGVKDDYVHEICRYGASELHTVAAFMGGVAAQEVIKVVTGQFVPINNTFIYNAQKQTSTTIIL</sequence>
<dbReference type="GO" id="GO:0019781">
    <property type="term" value="F:NEDD8 activating enzyme activity"/>
    <property type="evidence" value="ECO:0007669"/>
    <property type="project" value="UniProtKB-UniRule"/>
</dbReference>
<dbReference type="SUPFAM" id="SSF69572">
    <property type="entry name" value="Activating enzymes of the ubiquitin-like proteins"/>
    <property type="match status" value="1"/>
</dbReference>
<evidence type="ECO:0000256" key="1">
    <source>
        <dbReference type="ARBA" id="ARBA00005032"/>
    </source>
</evidence>
<comment type="similarity">
    <text evidence="2 5">Belongs to the ubiquitin-activating E1 family. ULA1 subfamily.</text>
</comment>
<dbReference type="CDD" id="cd01493">
    <property type="entry name" value="APPBP1_RUB"/>
    <property type="match status" value="1"/>
</dbReference>
<dbReference type="InterPro" id="IPR030667">
    <property type="entry name" value="APP-BP1"/>
</dbReference>
<dbReference type="InterPro" id="IPR045886">
    <property type="entry name" value="ThiF/MoeB/HesA"/>
</dbReference>